<name>A0A087E995_9BIFI</name>
<evidence type="ECO:0000313" key="5">
    <source>
        <dbReference type="Proteomes" id="UP000029003"/>
    </source>
</evidence>
<dbReference type="Gene3D" id="3.40.830.10">
    <property type="entry name" value="LigB-like"/>
    <property type="match status" value="1"/>
</dbReference>
<organism evidence="4 5">
    <name type="scientific">Bifidobacterium thermacidophilum subsp. thermacidophilum</name>
    <dbReference type="NCBI Taxonomy" id="79262"/>
    <lineage>
        <taxon>Bacteria</taxon>
        <taxon>Bacillati</taxon>
        <taxon>Actinomycetota</taxon>
        <taxon>Actinomycetes</taxon>
        <taxon>Bifidobacteriales</taxon>
        <taxon>Bifidobacteriaceae</taxon>
        <taxon>Bifidobacterium</taxon>
    </lineage>
</organism>
<comment type="similarity">
    <text evidence="1">Belongs to the MEMO1 family.</text>
</comment>
<feature type="region of interest" description="Disordered" evidence="2">
    <location>
        <begin position="568"/>
        <end position="602"/>
    </location>
</feature>
<dbReference type="NCBIfam" id="TIGR04335">
    <property type="entry name" value="AmmeMemoSam_A"/>
    <property type="match status" value="1"/>
</dbReference>
<dbReference type="InterPro" id="IPR027485">
    <property type="entry name" value="AMMECR1_N"/>
</dbReference>
<sequence>MTTPHEHMLGSDVAAGTERRKPRIPTCTNPIWQGAIRQPAVAGTFYPADSDALRGIIDRQLDYARTLLGHHHNLLSRLPEGAPKAVIAPHAGYVYSGTTAALAYSLLARGRGQIRRAVIIGPTHRVPVYGTACCTAGSWRTPLGTVPLDTEAECAALDADTPGFIVNDDTHRREHAVEVHIPWIQRVLGPQTSIIPLNAGDTTPGELGALIDRFWTDPATVVIISSDLSHYHPEHVARQLDDDTIARIAGGILPIVPDYACGAYPINGLIDVCRRRGLTIRPLGCSTSGDGGVLALADSGLPMRRPDMADPDQAVVGYASFGVWEGDNDGDGEDRENDGDCEHSGHAARNADSCARNTVNACTDPQNQQESLPQEAAEVLPRLARAVLASYCGIDTDEPTAAETSEIHPWLKHDGACFVTLREQGDLRGCIGSLEPTRPLGEDVACHTVDAACHDPRFRPVEPWEYPSISIEVSVLSPKRALPVTSRAQLEASLVPRRDGLVIDDGRGHRATFLPQVWDQLPHPHDFVGHLLAKAGLRADTTWNDARFAAWTYTVSAYDEKGIQDTRISTSETDTDAAGAAAPNAANAADTDATGKERNHHA</sequence>
<dbReference type="Pfam" id="PF01871">
    <property type="entry name" value="AMMECR1"/>
    <property type="match status" value="1"/>
</dbReference>
<proteinExistence type="inferred from homology"/>
<feature type="compositionally biased region" description="Acidic residues" evidence="2">
    <location>
        <begin position="326"/>
        <end position="337"/>
    </location>
</feature>
<feature type="domain" description="AMMECR1" evidence="3">
    <location>
        <begin position="375"/>
        <end position="569"/>
    </location>
</feature>
<dbReference type="CDD" id="cd07361">
    <property type="entry name" value="MEMO_like"/>
    <property type="match status" value="1"/>
</dbReference>
<dbReference type="RefSeq" id="WP_052316577.1">
    <property type="nucleotide sequence ID" value="NZ_JGZT01000002.1"/>
</dbReference>
<dbReference type="InterPro" id="IPR036071">
    <property type="entry name" value="AMMECR1_dom_sf"/>
</dbReference>
<dbReference type="PANTHER" id="PTHR11060:SF0">
    <property type="entry name" value="PROTEIN MEMO1"/>
    <property type="match status" value="1"/>
</dbReference>
<feature type="compositionally biased region" description="Low complexity" evidence="2">
    <location>
        <begin position="576"/>
        <end position="592"/>
    </location>
</feature>
<feature type="compositionally biased region" description="Basic and acidic residues" evidence="2">
    <location>
        <begin position="593"/>
        <end position="602"/>
    </location>
</feature>
<dbReference type="PROSITE" id="PS51112">
    <property type="entry name" value="AMMECR1"/>
    <property type="match status" value="1"/>
</dbReference>
<evidence type="ECO:0000313" key="4">
    <source>
        <dbReference type="EMBL" id="KFJ04346.1"/>
    </source>
</evidence>
<dbReference type="InterPro" id="IPR002733">
    <property type="entry name" value="AMMECR1_domain"/>
</dbReference>
<evidence type="ECO:0000259" key="3">
    <source>
        <dbReference type="PROSITE" id="PS51112"/>
    </source>
</evidence>
<feature type="region of interest" description="Disordered" evidence="2">
    <location>
        <begin position="326"/>
        <end position="347"/>
    </location>
</feature>
<dbReference type="NCBIfam" id="TIGR04336">
    <property type="entry name" value="AmmeMemoSam_B"/>
    <property type="match status" value="1"/>
</dbReference>
<dbReference type="InterPro" id="IPR027623">
    <property type="entry name" value="AmmeMemoSam_A"/>
</dbReference>
<accession>A0A087E995</accession>
<dbReference type="InterPro" id="IPR002737">
    <property type="entry name" value="MEMO1_fam"/>
</dbReference>
<evidence type="ECO:0000256" key="2">
    <source>
        <dbReference type="SAM" id="MobiDB-lite"/>
    </source>
</evidence>
<feature type="region of interest" description="Disordered" evidence="2">
    <location>
        <begin position="1"/>
        <end position="24"/>
    </location>
</feature>
<evidence type="ECO:0000256" key="1">
    <source>
        <dbReference type="ARBA" id="ARBA00006315"/>
    </source>
</evidence>
<dbReference type="PANTHER" id="PTHR11060">
    <property type="entry name" value="PROTEIN MEMO1"/>
    <property type="match status" value="1"/>
</dbReference>
<reference evidence="4 5" key="1">
    <citation type="submission" date="2014-03" db="EMBL/GenBank/DDBJ databases">
        <title>Genomics of Bifidobacteria.</title>
        <authorList>
            <person name="Ventura M."/>
            <person name="Milani C."/>
            <person name="Lugli G.A."/>
        </authorList>
    </citation>
    <scope>NUCLEOTIDE SEQUENCE [LARGE SCALE GENOMIC DNA]</scope>
    <source>
        <strain evidence="4 5">LMG 21395</strain>
    </source>
</reference>
<comment type="caution">
    <text evidence="4">The sequence shown here is derived from an EMBL/GenBank/DDBJ whole genome shotgun (WGS) entry which is preliminary data.</text>
</comment>
<gene>
    <name evidence="4" type="ORF">THER5_1715</name>
</gene>
<dbReference type="Proteomes" id="UP000029003">
    <property type="component" value="Unassembled WGS sequence"/>
</dbReference>
<dbReference type="Gene3D" id="3.30.1490.150">
    <property type="entry name" value="Hypothetical protein ph0010, domain 2"/>
    <property type="match status" value="1"/>
</dbReference>
<dbReference type="Pfam" id="PF01875">
    <property type="entry name" value="Memo"/>
    <property type="match status" value="1"/>
</dbReference>
<dbReference type="AlphaFoldDB" id="A0A087E995"/>
<dbReference type="EMBL" id="JGZT01000002">
    <property type="protein sequence ID" value="KFJ04346.1"/>
    <property type="molecule type" value="Genomic_DNA"/>
</dbReference>
<dbReference type="SUPFAM" id="SSF143447">
    <property type="entry name" value="AMMECR1-like"/>
    <property type="match status" value="1"/>
</dbReference>
<dbReference type="OrthoDB" id="9785549at2"/>
<dbReference type="Gene3D" id="3.30.700.20">
    <property type="entry name" value="Hypothetical protein ph0010, domain 1"/>
    <property type="match status" value="1"/>
</dbReference>
<protein>
    <submittedName>
        <fullName evidence="4">AMMECR1-domain protein</fullName>
    </submittedName>
</protein>